<evidence type="ECO:0000256" key="3">
    <source>
        <dbReference type="ARBA" id="ARBA00022755"/>
    </source>
</evidence>
<dbReference type="RefSeq" id="XP_026676972.1">
    <property type="nucleotide sequence ID" value="XM_026821171.1"/>
</dbReference>
<keyword evidence="2" id="KW-0547">Nucleotide-binding</keyword>
<sequence length="863" mass="95418">MAIIRYYSKPGIGAGEKTKKLKAVPKVISDIESELCYNIEISRELTPVELDKLHWILNSSFECRKLSSHTNFKDNSNVIEVGPRLNFSTPFCSNVLSICQSIQLHSVTRFEVSTRYKLISRGHLSRAIITKIVLAEDKAKYYSHPSSPLQHPVDIQKGNVLKEIVEPVGAVVFTESFLLGDPSISTLELWGAEYQENNALLCKPLHCKTLRMISAREKCPVQFVGVVTGSNKVQGDNAADLDFDAVQRGDPEMGQKLNRVIRACIELPNNLNPIESIHDQGAGGNGNVLKEIVEPVGAVVFTESFLLGDPSISTLELWGAEYQENNALLCKPLHCKTLRMISAREKCPVQFVGVVTGSNKIVLAEDKAKYYSNPSSPLQHPVDIQMELICGKMPQKMAFAGLSGMTVDIPSDVTTSEVLELLFAEELGWLLEVTNENEAFVLEQFKAANVSCKKIGVCDAFGMNAKISVAVNNEPVLNEDLGTLFLIWERTSYELEKLQMNARCADEEYNSLVTRIGPKYQYQPVRDDIVGATLGKKESDPSISTNPYGMISWELHLGRKLLQMNARCADEEYNSLVTRIGPKYQYQPVRDDIVGATLGKKDALGSAKGWAASLLLNEGIKTQLNKFIARSDTFSFGVCNGCQLMNLLGWFSVSTQDKNNLVTDVMLSHNNSERFECRYSTVKIMKSPAIMLRNLENSVLGVWVAHGEGRFAFKNHGIYDHLDRSQCLPIRRGAATSIGEQPIKGLVDPKRGARMAVAEALTNLVFAKISDLKDVKCSGNWMWAAKLPGEGAALFDACQAMCDIMGEFGIAVDGGKDSLSMAARVGKETVKAPGQASPRFTPWVMLFQNAYDWCVTNPEHKDF</sequence>
<proteinExistence type="predicted"/>
<dbReference type="Gene3D" id="3.40.50.880">
    <property type="match status" value="1"/>
</dbReference>
<feature type="domain" description="Phosphoribosylformylglycinamidine synthase N-terminal" evidence="6">
    <location>
        <begin position="35"/>
        <end position="120"/>
    </location>
</feature>
<dbReference type="GO" id="GO:0005737">
    <property type="term" value="C:cytoplasm"/>
    <property type="evidence" value="ECO:0007669"/>
    <property type="project" value="TreeGrafter"/>
</dbReference>
<evidence type="ECO:0000256" key="2">
    <source>
        <dbReference type="ARBA" id="ARBA00022741"/>
    </source>
</evidence>
<dbReference type="InterPro" id="IPR010918">
    <property type="entry name" value="PurM-like_C_dom"/>
</dbReference>
<dbReference type="Pfam" id="PF18076">
    <property type="entry name" value="FGAR-AT_N"/>
    <property type="match status" value="1"/>
</dbReference>
<dbReference type="InterPro" id="IPR036921">
    <property type="entry name" value="PurM-like_N_sf"/>
</dbReference>
<dbReference type="PANTHER" id="PTHR10099">
    <property type="entry name" value="PHOSPHORIBOSYLFORMYLGLYCINAMIDINE SYNTHASE"/>
    <property type="match status" value="1"/>
</dbReference>
<dbReference type="AlphaFoldDB" id="A0A3Q0ILA2"/>
<feature type="domain" description="PurM-like C-terminal" evidence="5">
    <location>
        <begin position="231"/>
        <end position="362"/>
    </location>
</feature>
<protein>
    <submittedName>
        <fullName evidence="8">Phosphoribosylformylglycinamidine synthase-like</fullName>
    </submittedName>
</protein>
<dbReference type="InterPro" id="IPR036676">
    <property type="entry name" value="PurM-like_C_sf"/>
</dbReference>
<dbReference type="InterPro" id="IPR040707">
    <property type="entry name" value="FGAR-AT_N"/>
</dbReference>
<dbReference type="SUPFAM" id="SSF55326">
    <property type="entry name" value="PurM N-terminal domain-like"/>
    <property type="match status" value="1"/>
</dbReference>
<dbReference type="Proteomes" id="UP000079169">
    <property type="component" value="Unplaced"/>
</dbReference>
<dbReference type="Pfam" id="PF13507">
    <property type="entry name" value="GATase_5"/>
    <property type="match status" value="1"/>
</dbReference>
<evidence type="ECO:0000313" key="7">
    <source>
        <dbReference type="Proteomes" id="UP000079169"/>
    </source>
</evidence>
<accession>A0A3Q0ILA2</accession>
<gene>
    <name evidence="8" type="primary">LOC103505987</name>
</gene>
<dbReference type="InterPro" id="IPR029062">
    <property type="entry name" value="Class_I_gatase-like"/>
</dbReference>
<dbReference type="PANTHER" id="PTHR10099:SF1">
    <property type="entry name" value="PHOSPHORIBOSYLFORMYLGLYCINAMIDINE SYNTHASE"/>
    <property type="match status" value="1"/>
</dbReference>
<keyword evidence="4" id="KW-0067">ATP-binding</keyword>
<evidence type="ECO:0000256" key="4">
    <source>
        <dbReference type="ARBA" id="ARBA00022840"/>
    </source>
</evidence>
<dbReference type="Pfam" id="PF02769">
    <property type="entry name" value="AIRS_C"/>
    <property type="match status" value="1"/>
</dbReference>
<keyword evidence="7" id="KW-1185">Reference proteome</keyword>
<dbReference type="GO" id="GO:0006164">
    <property type="term" value="P:purine nucleotide biosynthetic process"/>
    <property type="evidence" value="ECO:0007669"/>
    <property type="project" value="UniProtKB-KW"/>
</dbReference>
<evidence type="ECO:0000313" key="8">
    <source>
        <dbReference type="RefSeq" id="XP_026676972.1"/>
    </source>
</evidence>
<dbReference type="SUPFAM" id="SSF56042">
    <property type="entry name" value="PurM C-terminal domain-like"/>
    <property type="match status" value="3"/>
</dbReference>
<dbReference type="STRING" id="121845.A0A3Q0ILA2"/>
<dbReference type="SMART" id="SM01211">
    <property type="entry name" value="GATase_5"/>
    <property type="match status" value="1"/>
</dbReference>
<dbReference type="GO" id="GO:0005524">
    <property type="term" value="F:ATP binding"/>
    <property type="evidence" value="ECO:0007669"/>
    <property type="project" value="UniProtKB-KW"/>
</dbReference>
<name>A0A3Q0ILA2_DIACI</name>
<keyword evidence="1" id="KW-0436">Ligase</keyword>
<evidence type="ECO:0000259" key="6">
    <source>
        <dbReference type="Pfam" id="PF18076"/>
    </source>
</evidence>
<dbReference type="KEGG" id="dci:103505987"/>
<reference evidence="8" key="1">
    <citation type="submission" date="2025-08" db="UniProtKB">
        <authorList>
            <consortium name="RefSeq"/>
        </authorList>
    </citation>
    <scope>IDENTIFICATION</scope>
</reference>
<dbReference type="SUPFAM" id="SSF52317">
    <property type="entry name" value="Class I glutamine amidotransferase-like"/>
    <property type="match status" value="1"/>
</dbReference>
<keyword evidence="3" id="KW-0658">Purine biosynthesis</keyword>
<dbReference type="GO" id="GO:0004642">
    <property type="term" value="F:phosphoribosylformylglycinamidine synthase activity"/>
    <property type="evidence" value="ECO:0007669"/>
    <property type="project" value="TreeGrafter"/>
</dbReference>
<dbReference type="GeneID" id="103505987"/>
<dbReference type="PaxDb" id="121845-A0A3Q0ILA2"/>
<dbReference type="SUPFAM" id="SSF82697">
    <property type="entry name" value="PurS-like"/>
    <property type="match status" value="1"/>
</dbReference>
<evidence type="ECO:0000256" key="1">
    <source>
        <dbReference type="ARBA" id="ARBA00022598"/>
    </source>
</evidence>
<evidence type="ECO:0000259" key="5">
    <source>
        <dbReference type="Pfam" id="PF02769"/>
    </source>
</evidence>
<dbReference type="InterPro" id="IPR036604">
    <property type="entry name" value="PurS-like_sf"/>
</dbReference>
<organism evidence="7 8">
    <name type="scientific">Diaphorina citri</name>
    <name type="common">Asian citrus psyllid</name>
    <dbReference type="NCBI Taxonomy" id="121845"/>
    <lineage>
        <taxon>Eukaryota</taxon>
        <taxon>Metazoa</taxon>
        <taxon>Ecdysozoa</taxon>
        <taxon>Arthropoda</taxon>
        <taxon>Hexapoda</taxon>
        <taxon>Insecta</taxon>
        <taxon>Pterygota</taxon>
        <taxon>Neoptera</taxon>
        <taxon>Paraneoptera</taxon>
        <taxon>Hemiptera</taxon>
        <taxon>Sternorrhyncha</taxon>
        <taxon>Psylloidea</taxon>
        <taxon>Psyllidae</taxon>
        <taxon>Diaphorininae</taxon>
        <taxon>Diaphorina</taxon>
    </lineage>
</organism>
<dbReference type="Gene3D" id="3.90.650.10">
    <property type="entry name" value="PurM-like C-terminal domain"/>
    <property type="match status" value="2"/>
</dbReference>